<evidence type="ECO:0000313" key="3">
    <source>
        <dbReference type="Proteomes" id="UP000182761"/>
    </source>
</evidence>
<evidence type="ECO:0000256" key="1">
    <source>
        <dbReference type="SAM" id="SignalP"/>
    </source>
</evidence>
<organism evidence="2 3">
    <name type="scientific">Apibacter mensalis</name>
    <dbReference type="NCBI Taxonomy" id="1586267"/>
    <lineage>
        <taxon>Bacteria</taxon>
        <taxon>Pseudomonadati</taxon>
        <taxon>Bacteroidota</taxon>
        <taxon>Flavobacteriia</taxon>
        <taxon>Flavobacteriales</taxon>
        <taxon>Weeksellaceae</taxon>
        <taxon>Apibacter</taxon>
    </lineage>
</organism>
<protein>
    <submittedName>
        <fullName evidence="2">Uncharacterized protein</fullName>
    </submittedName>
</protein>
<dbReference type="Proteomes" id="UP000182761">
    <property type="component" value="Unassembled WGS sequence"/>
</dbReference>
<dbReference type="AlphaFoldDB" id="A0A0X3AN69"/>
<dbReference type="EMBL" id="FCOR01000003">
    <property type="protein sequence ID" value="CVK15782.1"/>
    <property type="molecule type" value="Genomic_DNA"/>
</dbReference>
<evidence type="ECO:0000313" key="2">
    <source>
        <dbReference type="EMBL" id="CVK15782.1"/>
    </source>
</evidence>
<feature type="chain" id="PRO_5007049743" evidence="1">
    <location>
        <begin position="23"/>
        <end position="333"/>
    </location>
</feature>
<keyword evidence="1" id="KW-0732">Signal</keyword>
<dbReference type="RefSeq" id="WP_055425009.1">
    <property type="nucleotide sequence ID" value="NZ_FCOR01000003.1"/>
</dbReference>
<dbReference type="OrthoDB" id="1252924at2"/>
<keyword evidence="3" id="KW-1185">Reference proteome</keyword>
<name>A0A0X3AN69_9FLAO</name>
<sequence length="333" mass="36034">MKKLFLLYIIVAGGMGFNFSFAQAPAVGINTTQPQGPFHVDAKGDTQGGANTSDDVIVDKSGNLGIGTITPTAKVHIKTDGNINGIRISDQSEDKGSMLMFQDNTGVVNWVPKPFTIKQAEINGDFNMNVPFPRGANDHREISITGKGLKLPPGVWMIMAKYMIYNHGNDEGKLYWTYLHDLDDLSTVSYDPNDNKLKNKRAPCFNDSLQIDPSKCSSWNKNWYLASAGIGGNPSQHAMSVVGVYPEAKSQGYTTPYINYIAVIQSPGKKPGDPGYEHEIALTFSTSLNATNELESKSAIPGAGNGGGDLPVGVYFFAVRLDIDEDSLYPSAP</sequence>
<dbReference type="STRING" id="1586267.GCA_001418685_00615"/>
<gene>
    <name evidence="2" type="ORF">Ga0061079_10392</name>
</gene>
<feature type="signal peptide" evidence="1">
    <location>
        <begin position="1"/>
        <end position="22"/>
    </location>
</feature>
<reference evidence="2 3" key="1">
    <citation type="submission" date="2016-01" db="EMBL/GenBank/DDBJ databases">
        <authorList>
            <person name="McClelland M."/>
            <person name="Jain A."/>
            <person name="Saraogi P."/>
            <person name="Mendelson R."/>
            <person name="Westerman R."/>
            <person name="SanMiguel P."/>
            <person name="Csonka L."/>
        </authorList>
    </citation>
    <scope>NUCLEOTIDE SEQUENCE [LARGE SCALE GENOMIC DNA]</scope>
    <source>
        <strain evidence="2 3">R-53146</strain>
    </source>
</reference>
<proteinExistence type="predicted"/>
<accession>A0A0X3AN69</accession>